<organism evidence="1">
    <name type="scientific">bioreactor metagenome</name>
    <dbReference type="NCBI Taxonomy" id="1076179"/>
    <lineage>
        <taxon>unclassified sequences</taxon>
        <taxon>metagenomes</taxon>
        <taxon>ecological metagenomes</taxon>
    </lineage>
</organism>
<name>A0A645FLB3_9ZZZZ</name>
<protein>
    <submittedName>
        <fullName evidence="1">Uncharacterized protein</fullName>
    </submittedName>
</protein>
<dbReference type="EMBL" id="VSSQ01061905">
    <property type="protein sequence ID" value="MPN15198.1"/>
    <property type="molecule type" value="Genomic_DNA"/>
</dbReference>
<proteinExistence type="predicted"/>
<dbReference type="AlphaFoldDB" id="A0A645FLB3"/>
<comment type="caution">
    <text evidence="1">The sequence shown here is derived from an EMBL/GenBank/DDBJ whole genome shotgun (WGS) entry which is preliminary data.</text>
</comment>
<gene>
    <name evidence="1" type="ORF">SDC9_162527</name>
</gene>
<sequence length="162" mass="17584">MKITPQNPYTTEGMPANSCMAGLNMSLNLPGANSARKMLQQIAIGTPRIAAPSVTDTEPTIMGNIPNAPWLGAHFIPKIKLKIPTLAIIGTPFMIINTVISASTESVESAIKRKIRSDNLSFEFFISPPAPMKESDLHSLVFPVPPQRGYNQQTPLSDRSAR</sequence>
<evidence type="ECO:0000313" key="1">
    <source>
        <dbReference type="EMBL" id="MPN15198.1"/>
    </source>
</evidence>
<accession>A0A645FLB3</accession>
<reference evidence="1" key="1">
    <citation type="submission" date="2019-08" db="EMBL/GenBank/DDBJ databases">
        <authorList>
            <person name="Kucharzyk K."/>
            <person name="Murdoch R.W."/>
            <person name="Higgins S."/>
            <person name="Loffler F."/>
        </authorList>
    </citation>
    <scope>NUCLEOTIDE SEQUENCE</scope>
</reference>